<dbReference type="RefSeq" id="XP_040882795.1">
    <property type="nucleotide sequence ID" value="XM_041024232.1"/>
</dbReference>
<name>A0A074W794_AURM1</name>
<feature type="compositionally biased region" description="Basic and acidic residues" evidence="1">
    <location>
        <begin position="246"/>
        <end position="263"/>
    </location>
</feature>
<dbReference type="AlphaFoldDB" id="A0A074W794"/>
<organism evidence="2 3">
    <name type="scientific">Aureobasidium melanogenum (strain CBS 110374)</name>
    <name type="common">Aureobasidium pullulans var. melanogenum</name>
    <dbReference type="NCBI Taxonomy" id="1043003"/>
    <lineage>
        <taxon>Eukaryota</taxon>
        <taxon>Fungi</taxon>
        <taxon>Dikarya</taxon>
        <taxon>Ascomycota</taxon>
        <taxon>Pezizomycotina</taxon>
        <taxon>Dothideomycetes</taxon>
        <taxon>Dothideomycetidae</taxon>
        <taxon>Dothideales</taxon>
        <taxon>Saccotheciaceae</taxon>
        <taxon>Aureobasidium</taxon>
    </lineage>
</organism>
<gene>
    <name evidence="2" type="ORF">M437DRAFT_63319</name>
</gene>
<protein>
    <submittedName>
        <fullName evidence="2">Uncharacterized protein</fullName>
    </submittedName>
</protein>
<accession>A0A074W794</accession>
<sequence length="263" mass="29870">MSCLDSQHQCTEVVRCADAVLAYSLRDEDAGCRYDLWMTRGIRNLGSYRPSASGIDLCIRYGSYLIIECCAWTSEEMSSWFIEHYAAKLARHTIACVAFLVDLVYWKRNELPDHIKSFATENRGEGWKKSQRSKIREFAVPVSEGATRWKRVVEAVESEDALPRQIGKRSFVAGKGRYSCFWLATTTTVAGSTDWRRGLGGIDCKLSPAECWNRDTHQTFSLHLPPEAGHQTPAENYNALQRTRRKPESLRGKNSGSHDIRLQ</sequence>
<dbReference type="HOGENOM" id="CLU_1057620_0_0_1"/>
<evidence type="ECO:0000256" key="1">
    <source>
        <dbReference type="SAM" id="MobiDB-lite"/>
    </source>
</evidence>
<proteinExistence type="predicted"/>
<dbReference type="GeneID" id="63917605"/>
<dbReference type="EMBL" id="KL584826">
    <property type="protein sequence ID" value="KEQ65772.1"/>
    <property type="molecule type" value="Genomic_DNA"/>
</dbReference>
<keyword evidence="3" id="KW-1185">Reference proteome</keyword>
<reference evidence="2 3" key="1">
    <citation type="journal article" date="2014" name="BMC Genomics">
        <title>Genome sequencing of four Aureobasidium pullulans varieties: biotechnological potential, stress tolerance, and description of new species.</title>
        <authorList>
            <person name="Gostin Ar C."/>
            <person name="Ohm R.A."/>
            <person name="Kogej T."/>
            <person name="Sonjak S."/>
            <person name="Turk M."/>
            <person name="Zajc J."/>
            <person name="Zalar P."/>
            <person name="Grube M."/>
            <person name="Sun H."/>
            <person name="Han J."/>
            <person name="Sharma A."/>
            <person name="Chiniquy J."/>
            <person name="Ngan C.Y."/>
            <person name="Lipzen A."/>
            <person name="Barry K."/>
            <person name="Grigoriev I.V."/>
            <person name="Gunde-Cimerman N."/>
        </authorList>
    </citation>
    <scope>NUCLEOTIDE SEQUENCE [LARGE SCALE GENOMIC DNA]</scope>
    <source>
        <strain evidence="2 3">CBS 110374</strain>
    </source>
</reference>
<dbReference type="Proteomes" id="UP000030672">
    <property type="component" value="Unassembled WGS sequence"/>
</dbReference>
<evidence type="ECO:0000313" key="3">
    <source>
        <dbReference type="Proteomes" id="UP000030672"/>
    </source>
</evidence>
<feature type="region of interest" description="Disordered" evidence="1">
    <location>
        <begin position="240"/>
        <end position="263"/>
    </location>
</feature>
<evidence type="ECO:0000313" key="2">
    <source>
        <dbReference type="EMBL" id="KEQ65772.1"/>
    </source>
</evidence>